<dbReference type="Gene3D" id="3.40.109.10">
    <property type="entry name" value="NADH Oxidase"/>
    <property type="match status" value="1"/>
</dbReference>
<dbReference type="EMBL" id="FOEF01000023">
    <property type="protein sequence ID" value="SEP52943.1"/>
    <property type="molecule type" value="Genomic_DNA"/>
</dbReference>
<dbReference type="OrthoDB" id="9802510at2"/>
<comment type="similarity">
    <text evidence="1">Belongs to the nitroreductase family.</text>
</comment>
<evidence type="ECO:0000256" key="1">
    <source>
        <dbReference type="ARBA" id="ARBA00007118"/>
    </source>
</evidence>
<evidence type="ECO:0000313" key="4">
    <source>
        <dbReference type="EMBL" id="SEP52943.1"/>
    </source>
</evidence>
<dbReference type="GO" id="GO:0016491">
    <property type="term" value="F:oxidoreductase activity"/>
    <property type="evidence" value="ECO:0007669"/>
    <property type="project" value="UniProtKB-KW"/>
</dbReference>
<evidence type="ECO:0000259" key="3">
    <source>
        <dbReference type="Pfam" id="PF00881"/>
    </source>
</evidence>
<evidence type="ECO:0000256" key="2">
    <source>
        <dbReference type="ARBA" id="ARBA00023002"/>
    </source>
</evidence>
<dbReference type="InterPro" id="IPR029479">
    <property type="entry name" value="Nitroreductase"/>
</dbReference>
<dbReference type="SUPFAM" id="SSF55469">
    <property type="entry name" value="FMN-dependent nitroreductase-like"/>
    <property type="match status" value="1"/>
</dbReference>
<organism evidence="4 5">
    <name type="scientific">Amycolatopsis saalfeldensis</name>
    <dbReference type="NCBI Taxonomy" id="394193"/>
    <lineage>
        <taxon>Bacteria</taxon>
        <taxon>Bacillati</taxon>
        <taxon>Actinomycetota</taxon>
        <taxon>Actinomycetes</taxon>
        <taxon>Pseudonocardiales</taxon>
        <taxon>Pseudonocardiaceae</taxon>
        <taxon>Amycolatopsis</taxon>
    </lineage>
</organism>
<proteinExistence type="inferred from homology"/>
<dbReference type="InterPro" id="IPR000415">
    <property type="entry name" value="Nitroreductase-like"/>
</dbReference>
<keyword evidence="2" id="KW-0560">Oxidoreductase</keyword>
<dbReference type="PANTHER" id="PTHR43673:SF10">
    <property type="entry name" value="NADH DEHYDROGENASE_NAD(P)H NITROREDUCTASE XCC3605-RELATED"/>
    <property type="match status" value="1"/>
</dbReference>
<dbReference type="CDD" id="cd02138">
    <property type="entry name" value="TdsD-like"/>
    <property type="match status" value="1"/>
</dbReference>
<feature type="domain" description="Nitroreductase" evidence="3">
    <location>
        <begin position="97"/>
        <end position="180"/>
    </location>
</feature>
<keyword evidence="5" id="KW-1185">Reference proteome</keyword>
<dbReference type="AlphaFoldDB" id="A0A1H8YLJ5"/>
<dbReference type="Pfam" id="PF00881">
    <property type="entry name" value="Nitroreductase"/>
    <property type="match status" value="2"/>
</dbReference>
<evidence type="ECO:0000313" key="5">
    <source>
        <dbReference type="Proteomes" id="UP000198582"/>
    </source>
</evidence>
<dbReference type="STRING" id="394193.SAMN04489732_12369"/>
<gene>
    <name evidence="4" type="ORF">SAMN04489732_12369</name>
</gene>
<feature type="domain" description="Nitroreductase" evidence="3">
    <location>
        <begin position="39"/>
        <end position="82"/>
    </location>
</feature>
<protein>
    <submittedName>
        <fullName evidence="4">Nitroreductase</fullName>
    </submittedName>
</protein>
<name>A0A1H8YLJ5_9PSEU</name>
<dbReference type="Proteomes" id="UP000198582">
    <property type="component" value="Unassembled WGS sequence"/>
</dbReference>
<reference evidence="4 5" key="1">
    <citation type="submission" date="2016-10" db="EMBL/GenBank/DDBJ databases">
        <authorList>
            <person name="de Groot N.N."/>
        </authorList>
    </citation>
    <scope>NUCLEOTIDE SEQUENCE [LARGE SCALE GENOMIC DNA]</scope>
    <source>
        <strain evidence="4 5">DSM 44993</strain>
    </source>
</reference>
<sequence length="221" mass="24010">MPPKYSEPFRRSDGEHYARTTVRSVRKTAETSVPLTPAIAERWSPRAFDAAAELTGPQLTALLEAARWAPSFGNTQPARYLAGRRGDRAFTLILEALNPGNQAWAFRASALLIGVMVTANEKGDIPYAEYGLGMASENLVLQAVELGLVAHQMAGFSAEAVRSSFGLPEHAVPRIAIAVGTLADASVLEDERRIQRELAPRHRLPLSEFAFGDGWGDPVFP</sequence>
<accession>A0A1H8YLJ5</accession>
<dbReference type="PANTHER" id="PTHR43673">
    <property type="entry name" value="NAD(P)H NITROREDUCTASE YDGI-RELATED"/>
    <property type="match status" value="1"/>
</dbReference>